<organism evidence="1">
    <name type="scientific">marine metagenome</name>
    <dbReference type="NCBI Taxonomy" id="408172"/>
    <lineage>
        <taxon>unclassified sequences</taxon>
        <taxon>metagenomes</taxon>
        <taxon>ecological metagenomes</taxon>
    </lineage>
</organism>
<evidence type="ECO:0000313" key="1">
    <source>
        <dbReference type="EMBL" id="SVD04573.1"/>
    </source>
</evidence>
<proteinExistence type="predicted"/>
<dbReference type="InterPro" id="IPR021848">
    <property type="entry name" value="HODM_asu-like"/>
</dbReference>
<name>A0A382S3Z2_9ZZZZ</name>
<feature type="non-terminal residue" evidence="1">
    <location>
        <position position="1"/>
    </location>
</feature>
<reference evidence="1" key="1">
    <citation type="submission" date="2018-05" db="EMBL/GenBank/DDBJ databases">
        <authorList>
            <person name="Lanie J.A."/>
            <person name="Ng W.-L."/>
            <person name="Kazmierczak K.M."/>
            <person name="Andrzejewski T.M."/>
            <person name="Davidsen T.M."/>
            <person name="Wayne K.J."/>
            <person name="Tettelin H."/>
            <person name="Glass J.I."/>
            <person name="Rusch D."/>
            <person name="Podicherti R."/>
            <person name="Tsui H.-C.T."/>
            <person name="Winkler M.E."/>
        </authorList>
    </citation>
    <scope>NUCLEOTIDE SEQUENCE</scope>
</reference>
<protein>
    <submittedName>
        <fullName evidence="1">Uncharacterized protein</fullName>
    </submittedName>
</protein>
<dbReference type="EMBL" id="UINC01126230">
    <property type="protein sequence ID" value="SVD04573.1"/>
    <property type="molecule type" value="Genomic_DNA"/>
</dbReference>
<sequence>PCRSRGHTGVMDDLFYPGSFEFHMGLDRDEALLAKRQQFLAEHPEHHDVLLPEGEPLLCEFARLLAGWGVVAKPPTETGGILFGIRLEVVPLAKLRENRMARDGLLEALKTMPNKIADYKNLARARERLIELLD</sequence>
<accession>A0A382S3Z2</accession>
<dbReference type="AlphaFoldDB" id="A0A382S3Z2"/>
<gene>
    <name evidence="1" type="ORF">METZ01_LOCUS357427</name>
</gene>
<dbReference type="Pfam" id="PF11927">
    <property type="entry name" value="HODM_asu-like"/>
    <property type="match status" value="1"/>
</dbReference>